<protein>
    <recommendedName>
        <fullName evidence="8">Probable membrane transporter protein</fullName>
    </recommendedName>
</protein>
<name>A0A2N5XU86_9HYPH</name>
<accession>A0A2N5XU86</accession>
<keyword evidence="3" id="KW-0813">Transport</keyword>
<keyword evidence="6 8" id="KW-1133">Transmembrane helix</keyword>
<dbReference type="PANTHER" id="PTHR30269:SF37">
    <property type="entry name" value="MEMBRANE TRANSPORTER PROTEIN"/>
    <property type="match status" value="1"/>
</dbReference>
<dbReference type="InterPro" id="IPR002781">
    <property type="entry name" value="TM_pro_TauE-like"/>
</dbReference>
<organism evidence="9 10">
    <name type="scientific">Cohaesibacter celericrescens</name>
    <dbReference type="NCBI Taxonomy" id="2067669"/>
    <lineage>
        <taxon>Bacteria</taxon>
        <taxon>Pseudomonadati</taxon>
        <taxon>Pseudomonadota</taxon>
        <taxon>Alphaproteobacteria</taxon>
        <taxon>Hyphomicrobiales</taxon>
        <taxon>Cohaesibacteraceae</taxon>
    </lineage>
</organism>
<dbReference type="Pfam" id="PF01925">
    <property type="entry name" value="TauE"/>
    <property type="match status" value="1"/>
</dbReference>
<feature type="transmembrane region" description="Helical" evidence="8">
    <location>
        <begin position="81"/>
        <end position="102"/>
    </location>
</feature>
<dbReference type="PANTHER" id="PTHR30269">
    <property type="entry name" value="TRANSMEMBRANE PROTEIN YFCA"/>
    <property type="match status" value="1"/>
</dbReference>
<keyword evidence="4 8" id="KW-1003">Cell membrane</keyword>
<dbReference type="Proteomes" id="UP000234881">
    <property type="component" value="Unassembled WGS sequence"/>
</dbReference>
<evidence type="ECO:0000256" key="3">
    <source>
        <dbReference type="ARBA" id="ARBA00022448"/>
    </source>
</evidence>
<dbReference type="RefSeq" id="WP_101532989.1">
    <property type="nucleotide sequence ID" value="NZ_JBFHIU010000165.1"/>
</dbReference>
<evidence type="ECO:0000256" key="5">
    <source>
        <dbReference type="ARBA" id="ARBA00022692"/>
    </source>
</evidence>
<gene>
    <name evidence="9" type="ORF">C0081_06425</name>
</gene>
<dbReference type="GO" id="GO:0005886">
    <property type="term" value="C:plasma membrane"/>
    <property type="evidence" value="ECO:0007669"/>
    <property type="project" value="UniProtKB-SubCell"/>
</dbReference>
<feature type="transmembrane region" description="Helical" evidence="8">
    <location>
        <begin position="137"/>
        <end position="163"/>
    </location>
</feature>
<dbReference type="OrthoDB" id="8478323at2"/>
<keyword evidence="7 8" id="KW-0472">Membrane</keyword>
<reference evidence="9 10" key="1">
    <citation type="submission" date="2018-01" db="EMBL/GenBank/DDBJ databases">
        <title>The draft genome sequence of Cohaesibacter sp. H1304.</title>
        <authorList>
            <person name="Wang N.-N."/>
            <person name="Du Z.-J."/>
        </authorList>
    </citation>
    <scope>NUCLEOTIDE SEQUENCE [LARGE SCALE GENOMIC DNA]</scope>
    <source>
        <strain evidence="9 10">H1304</strain>
    </source>
</reference>
<dbReference type="EMBL" id="PKUQ01000011">
    <property type="protein sequence ID" value="PLW78082.1"/>
    <property type="molecule type" value="Genomic_DNA"/>
</dbReference>
<dbReference type="InterPro" id="IPR052017">
    <property type="entry name" value="TSUP"/>
</dbReference>
<evidence type="ECO:0000256" key="6">
    <source>
        <dbReference type="ARBA" id="ARBA00022989"/>
    </source>
</evidence>
<evidence type="ECO:0000256" key="4">
    <source>
        <dbReference type="ARBA" id="ARBA00022475"/>
    </source>
</evidence>
<feature type="transmembrane region" description="Helical" evidence="8">
    <location>
        <begin position="234"/>
        <end position="252"/>
    </location>
</feature>
<feature type="transmembrane region" description="Helical" evidence="8">
    <location>
        <begin position="41"/>
        <end position="60"/>
    </location>
</feature>
<sequence length="255" mass="26790">MLETLPFFADTGLSEWALWGLIIASYFTSALTAAFGIGGGVALLAILSTVIPVATLIPLHGMVQMGSNAGRAWHLRDHIKWSFLVPFGLGALIGTAVGSQLVIALPDALLKIILALFVLSLVWAPKPKFMKGGNVTIATGGALSSLAGMFVGATGPLVAAMIAGKADDRQGVVSTHAASMTLQHGLKILAFGFVGFAFTTWLGLIIAMIVSGYIGTITGGKILHMMDEKLFRKLFKLILTALAVFMLVKAAQSFF</sequence>
<evidence type="ECO:0000313" key="10">
    <source>
        <dbReference type="Proteomes" id="UP000234881"/>
    </source>
</evidence>
<evidence type="ECO:0000256" key="2">
    <source>
        <dbReference type="ARBA" id="ARBA00009142"/>
    </source>
</evidence>
<evidence type="ECO:0000256" key="8">
    <source>
        <dbReference type="RuleBase" id="RU363041"/>
    </source>
</evidence>
<evidence type="ECO:0000313" key="9">
    <source>
        <dbReference type="EMBL" id="PLW78082.1"/>
    </source>
</evidence>
<dbReference type="AlphaFoldDB" id="A0A2N5XU86"/>
<feature type="transmembrane region" description="Helical" evidence="8">
    <location>
        <begin position="108"/>
        <end position="125"/>
    </location>
</feature>
<feature type="transmembrane region" description="Helical" evidence="8">
    <location>
        <begin position="16"/>
        <end position="35"/>
    </location>
</feature>
<proteinExistence type="inferred from homology"/>
<feature type="transmembrane region" description="Helical" evidence="8">
    <location>
        <begin position="188"/>
        <end position="214"/>
    </location>
</feature>
<comment type="similarity">
    <text evidence="2 8">Belongs to the 4-toluene sulfonate uptake permease (TSUP) (TC 2.A.102) family.</text>
</comment>
<comment type="caution">
    <text evidence="9">The sequence shown here is derived from an EMBL/GenBank/DDBJ whole genome shotgun (WGS) entry which is preliminary data.</text>
</comment>
<keyword evidence="10" id="KW-1185">Reference proteome</keyword>
<evidence type="ECO:0000256" key="1">
    <source>
        <dbReference type="ARBA" id="ARBA00004651"/>
    </source>
</evidence>
<comment type="subcellular location">
    <subcellularLocation>
        <location evidence="1 8">Cell membrane</location>
        <topology evidence="1 8">Multi-pass membrane protein</topology>
    </subcellularLocation>
</comment>
<evidence type="ECO:0000256" key="7">
    <source>
        <dbReference type="ARBA" id="ARBA00023136"/>
    </source>
</evidence>
<keyword evidence="5 8" id="KW-0812">Transmembrane</keyword>